<proteinExistence type="predicted"/>
<dbReference type="OrthoDB" id="3898179at2759"/>
<protein>
    <recommendedName>
        <fullName evidence="4">Histidine phosphatase superfamily</fullName>
    </recommendedName>
</protein>
<dbReference type="SUPFAM" id="SSF53254">
    <property type="entry name" value="Phosphoglycerate mutase-like"/>
    <property type="match status" value="1"/>
</dbReference>
<dbReference type="SMART" id="SM00855">
    <property type="entry name" value="PGAM"/>
    <property type="match status" value="1"/>
</dbReference>
<dbReference type="EMBL" id="ML732295">
    <property type="protein sequence ID" value="KAB8070653.1"/>
    <property type="molecule type" value="Genomic_DNA"/>
</dbReference>
<evidence type="ECO:0000256" key="1">
    <source>
        <dbReference type="SAM" id="MobiDB-lite"/>
    </source>
</evidence>
<organism evidence="2 3">
    <name type="scientific">Aspergillus leporis</name>
    <dbReference type="NCBI Taxonomy" id="41062"/>
    <lineage>
        <taxon>Eukaryota</taxon>
        <taxon>Fungi</taxon>
        <taxon>Dikarya</taxon>
        <taxon>Ascomycota</taxon>
        <taxon>Pezizomycotina</taxon>
        <taxon>Eurotiomycetes</taxon>
        <taxon>Eurotiomycetidae</taxon>
        <taxon>Eurotiales</taxon>
        <taxon>Aspergillaceae</taxon>
        <taxon>Aspergillus</taxon>
        <taxon>Aspergillus subgen. Circumdati</taxon>
    </lineage>
</organism>
<feature type="compositionally biased region" description="Low complexity" evidence="1">
    <location>
        <begin position="133"/>
        <end position="146"/>
    </location>
</feature>
<dbReference type="CDD" id="cd07040">
    <property type="entry name" value="HP"/>
    <property type="match status" value="1"/>
</dbReference>
<feature type="compositionally biased region" description="Polar residues" evidence="1">
    <location>
        <begin position="121"/>
        <end position="130"/>
    </location>
</feature>
<dbReference type="PANTHER" id="PTHR16469">
    <property type="entry name" value="UBIQUITIN-ASSOCIATED AND SH3 DOMAIN-CONTAINING BA-RELATED"/>
    <property type="match status" value="1"/>
</dbReference>
<feature type="region of interest" description="Disordered" evidence="1">
    <location>
        <begin position="211"/>
        <end position="265"/>
    </location>
</feature>
<evidence type="ECO:0000313" key="3">
    <source>
        <dbReference type="Proteomes" id="UP000326565"/>
    </source>
</evidence>
<dbReference type="PANTHER" id="PTHR16469:SF27">
    <property type="entry name" value="UBIQUITIN-ASSOCIATED AND SH3 DOMAIN-CONTAINING BA-RELATED"/>
    <property type="match status" value="1"/>
</dbReference>
<evidence type="ECO:0000313" key="2">
    <source>
        <dbReference type="EMBL" id="KAB8070653.1"/>
    </source>
</evidence>
<feature type="region of interest" description="Disordered" evidence="1">
    <location>
        <begin position="106"/>
        <end position="146"/>
    </location>
</feature>
<keyword evidence="3" id="KW-1185">Reference proteome</keyword>
<accession>A0A5N5WQ51</accession>
<name>A0A5N5WQ51_9EURO</name>
<gene>
    <name evidence="2" type="ORF">BDV29DRAFT_30404</name>
</gene>
<dbReference type="InterPro" id="IPR051710">
    <property type="entry name" value="Phosphatase_SH3-domain"/>
</dbReference>
<dbReference type="AlphaFoldDB" id="A0A5N5WQ51"/>
<feature type="region of interest" description="Disordered" evidence="1">
    <location>
        <begin position="565"/>
        <end position="616"/>
    </location>
</feature>
<dbReference type="InterPro" id="IPR013078">
    <property type="entry name" value="His_Pase_superF_clade-1"/>
</dbReference>
<feature type="compositionally biased region" description="Basic and acidic residues" evidence="1">
    <location>
        <begin position="578"/>
        <end position="592"/>
    </location>
</feature>
<evidence type="ECO:0008006" key="4">
    <source>
        <dbReference type="Google" id="ProtNLM"/>
    </source>
</evidence>
<dbReference type="Proteomes" id="UP000326565">
    <property type="component" value="Unassembled WGS sequence"/>
</dbReference>
<dbReference type="InterPro" id="IPR029033">
    <property type="entry name" value="His_PPase_superfam"/>
</dbReference>
<sequence>MGKPPAAIIIARHGARLDAADKNWHLTSPAPYDPPLSYGGWLQSRALGARVVNVLQSLDNDSPENEGGAEKLPSFRLPPKRKRRIIVHTSPYLRCLQTSIAISSGISQHDSDAPDDAFPGTASSVSQPNGFFSAPESTTSPVASAPAASAYGDSRCLLRVDACLGEWLCPDYFDEITPPPKSERLIAAAKAELLRRDSVVHEADIRPPTGFFPGGWSSLGSNPLSPPTDEEDRRANTAYTATERREGQRNRAGSCDTLRSADTPRARRMLSKINTNLPPIPDGAYMPPTPSYAISPSGPIPTGYVTHARDACVRIDYPWDSMRAPLNWGSGGEYGEEWSSMHRRFHTGLERMLGWYQEHDESIPSGRRRRHSQLSLSESVEDSKGTDEEDDLTDTILIIVTHGAGCNALIGALTGQPALVDISTASLTLAVHKDRTAVADKAAPIGGPVAPYRPANDRPRLQDYKLQLIASTDHLRLGANPPTSTLSSPISSLASPSVSYRPRFMTRPSLSQGAFAIGPSPVSGLGSRTWSFSRPPTAPRGATGLWGSNSISAGMGDAADDIIPNFGDSWSSSNGAGSKDDHPGTLPEEHSEWPTAHLPQRTLSQRGLWGSATSKEAGVKRRWTVTEWRV</sequence>
<dbReference type="Gene3D" id="3.40.50.1240">
    <property type="entry name" value="Phosphoglycerate mutase-like"/>
    <property type="match status" value="2"/>
</dbReference>
<reference evidence="2 3" key="1">
    <citation type="submission" date="2019-04" db="EMBL/GenBank/DDBJ databases">
        <title>Friends and foes A comparative genomics study of 23 Aspergillus species from section Flavi.</title>
        <authorList>
            <consortium name="DOE Joint Genome Institute"/>
            <person name="Kjaerbolling I."/>
            <person name="Vesth T."/>
            <person name="Frisvad J.C."/>
            <person name="Nybo J.L."/>
            <person name="Theobald S."/>
            <person name="Kildgaard S."/>
            <person name="Isbrandt T."/>
            <person name="Kuo A."/>
            <person name="Sato A."/>
            <person name="Lyhne E.K."/>
            <person name="Kogle M.E."/>
            <person name="Wiebenga A."/>
            <person name="Kun R.S."/>
            <person name="Lubbers R.J."/>
            <person name="Makela M.R."/>
            <person name="Barry K."/>
            <person name="Chovatia M."/>
            <person name="Clum A."/>
            <person name="Daum C."/>
            <person name="Haridas S."/>
            <person name="He G."/>
            <person name="LaButti K."/>
            <person name="Lipzen A."/>
            <person name="Mondo S."/>
            <person name="Riley R."/>
            <person name="Salamov A."/>
            <person name="Simmons B.A."/>
            <person name="Magnuson J.K."/>
            <person name="Henrissat B."/>
            <person name="Mortensen U.H."/>
            <person name="Larsen T.O."/>
            <person name="Devries R.P."/>
            <person name="Grigoriev I.V."/>
            <person name="Machida M."/>
            <person name="Baker S.E."/>
            <person name="Andersen M.R."/>
        </authorList>
    </citation>
    <scope>NUCLEOTIDE SEQUENCE [LARGE SCALE GENOMIC DNA]</scope>
    <source>
        <strain evidence="2 3">CBS 151.66</strain>
    </source>
</reference>
<feature type="region of interest" description="Disordered" evidence="1">
    <location>
        <begin position="362"/>
        <end position="388"/>
    </location>
</feature>